<feature type="transmembrane region" description="Helical" evidence="5">
    <location>
        <begin position="118"/>
        <end position="144"/>
    </location>
</feature>
<gene>
    <name evidence="6" type="ORF">Thi970DRAFT_01522</name>
</gene>
<dbReference type="Gene3D" id="1.20.1530.20">
    <property type="match status" value="1"/>
</dbReference>
<accession>H8Z0T6</accession>
<evidence type="ECO:0000313" key="7">
    <source>
        <dbReference type="Proteomes" id="UP000002964"/>
    </source>
</evidence>
<reference evidence="6 7" key="2">
    <citation type="submission" date="2011-11" db="EMBL/GenBank/DDBJ databases">
        <authorList>
            <consortium name="US DOE Joint Genome Institute"/>
            <person name="Lucas S."/>
            <person name="Han J."/>
            <person name="Lapidus A."/>
            <person name="Cheng J.-F."/>
            <person name="Goodwin L."/>
            <person name="Pitluck S."/>
            <person name="Peters L."/>
            <person name="Ovchinnikova G."/>
            <person name="Zhang X."/>
            <person name="Detter J.C."/>
            <person name="Han C."/>
            <person name="Tapia R."/>
            <person name="Land M."/>
            <person name="Hauser L."/>
            <person name="Kyrpides N."/>
            <person name="Ivanova N."/>
            <person name="Pagani I."/>
            <person name="Vogl K."/>
            <person name="Liu Z."/>
            <person name="Overmann J."/>
            <person name="Frigaard N.-U."/>
            <person name="Bryant D."/>
            <person name="Woyke T."/>
        </authorList>
    </citation>
    <scope>NUCLEOTIDE SEQUENCE [LARGE SCALE GENOMIC DNA]</scope>
    <source>
        <strain evidence="6 7">970</strain>
    </source>
</reference>
<keyword evidence="4 5" id="KW-0472">Membrane</keyword>
<evidence type="ECO:0000313" key="6">
    <source>
        <dbReference type="EMBL" id="EIC21318.1"/>
    </source>
</evidence>
<keyword evidence="2 5" id="KW-0812">Transmembrane</keyword>
<evidence type="ECO:0000256" key="1">
    <source>
        <dbReference type="ARBA" id="ARBA00004141"/>
    </source>
</evidence>
<dbReference type="InterPro" id="IPR038770">
    <property type="entry name" value="Na+/solute_symporter_sf"/>
</dbReference>
<dbReference type="InterPro" id="IPR004710">
    <property type="entry name" value="Bilac:Na_transpt"/>
</dbReference>
<dbReference type="PANTHER" id="PTHR10361">
    <property type="entry name" value="SODIUM-BILE ACID COTRANSPORTER"/>
    <property type="match status" value="1"/>
</dbReference>
<comment type="subcellular location">
    <subcellularLocation>
        <location evidence="1">Membrane</location>
        <topology evidence="1">Multi-pass membrane protein</topology>
    </subcellularLocation>
</comment>
<dbReference type="OrthoDB" id="9806785at2"/>
<dbReference type="Pfam" id="PF01758">
    <property type="entry name" value="SBF"/>
    <property type="match status" value="1"/>
</dbReference>
<evidence type="ECO:0000256" key="3">
    <source>
        <dbReference type="ARBA" id="ARBA00022989"/>
    </source>
</evidence>
<proteinExistence type="predicted"/>
<dbReference type="PANTHER" id="PTHR10361:SF28">
    <property type="entry name" value="P3 PROTEIN-RELATED"/>
    <property type="match status" value="1"/>
</dbReference>
<evidence type="ECO:0000256" key="4">
    <source>
        <dbReference type="ARBA" id="ARBA00023136"/>
    </source>
</evidence>
<dbReference type="EMBL" id="JH603169">
    <property type="protein sequence ID" value="EIC21318.1"/>
    <property type="molecule type" value="Genomic_DNA"/>
</dbReference>
<dbReference type="Proteomes" id="UP000002964">
    <property type="component" value="Unassembled WGS sequence"/>
</dbReference>
<feature type="transmembrane region" description="Helical" evidence="5">
    <location>
        <begin position="150"/>
        <end position="174"/>
    </location>
</feature>
<feature type="transmembrane region" description="Helical" evidence="5">
    <location>
        <begin position="218"/>
        <end position="237"/>
    </location>
</feature>
<feature type="transmembrane region" description="Helical" evidence="5">
    <location>
        <begin position="249"/>
        <end position="270"/>
    </location>
</feature>
<dbReference type="HOGENOM" id="CLU_034788_1_1_6"/>
<evidence type="ECO:0000256" key="5">
    <source>
        <dbReference type="SAM" id="Phobius"/>
    </source>
</evidence>
<dbReference type="eggNOG" id="COG0385">
    <property type="taxonomic scope" value="Bacteria"/>
</dbReference>
<dbReference type="GO" id="GO:0016020">
    <property type="term" value="C:membrane"/>
    <property type="evidence" value="ECO:0007669"/>
    <property type="project" value="UniProtKB-SubCell"/>
</dbReference>
<sequence>MTRLTTLFPLWALLGALLAWWLPGLFAPGKPLIVPLLSLVMLGMGLTLDWRQFATVWSRRSVVVLGVSLQFLIMPLAAWAIAIGLRLPPELAVGMVLLGASPGGTASNLICYLARGDVALSITLTSVSTLLAILATPALTLAYAGQQVPVPAAAMLISMLKVVLAPVAIGVAINTWLGRRLTRAKAAFPVISMLAIVIIIAIVVALNRDQIAQTGALLMLAVMLHNGFGLLGGYWLARWLTHDERTARTLAIEVGMQNSGLAVALASQYFSAAAALPGAIFSVWHNLSGSLLAAAWAHRPIPGKNNRSAQSRDQ</sequence>
<dbReference type="AlphaFoldDB" id="H8Z0T6"/>
<evidence type="ECO:0000256" key="2">
    <source>
        <dbReference type="ARBA" id="ARBA00022692"/>
    </source>
</evidence>
<dbReference type="RefSeq" id="WP_009147903.1">
    <property type="nucleotide sequence ID" value="NZ_CP121471.1"/>
</dbReference>
<dbReference type="InterPro" id="IPR002657">
    <property type="entry name" value="BilAc:Na_symport/Acr3"/>
</dbReference>
<dbReference type="STRING" id="631362.Thi970DRAFT_01522"/>
<feature type="transmembrane region" description="Helical" evidence="5">
    <location>
        <begin position="29"/>
        <end position="50"/>
    </location>
</feature>
<protein>
    <submittedName>
        <fullName evidence="6">Putative Na+-dependent transporter</fullName>
    </submittedName>
</protein>
<feature type="transmembrane region" description="Helical" evidence="5">
    <location>
        <begin position="91"/>
        <end position="111"/>
    </location>
</feature>
<reference evidence="7" key="1">
    <citation type="submission" date="2011-06" db="EMBL/GenBank/DDBJ databases">
        <authorList>
            <consortium name="US DOE Joint Genome Institute (JGI-PGF)"/>
            <person name="Lucas S."/>
            <person name="Han J."/>
            <person name="Lapidus A."/>
            <person name="Cheng J.-F."/>
            <person name="Goodwin L."/>
            <person name="Pitluck S."/>
            <person name="Peters L."/>
            <person name="Land M.L."/>
            <person name="Hauser L."/>
            <person name="Vogl K."/>
            <person name="Liu Z."/>
            <person name="Overmann J."/>
            <person name="Frigaard N.-U."/>
            <person name="Bryant D.A."/>
            <person name="Woyke T.J."/>
        </authorList>
    </citation>
    <scope>NUCLEOTIDE SEQUENCE [LARGE SCALE GENOMIC DNA]</scope>
    <source>
        <strain evidence="7">970</strain>
    </source>
</reference>
<feature type="transmembrane region" description="Helical" evidence="5">
    <location>
        <begin position="62"/>
        <end position="85"/>
    </location>
</feature>
<organism evidence="6 7">
    <name type="scientific">Thiorhodovibrio frisius</name>
    <dbReference type="NCBI Taxonomy" id="631362"/>
    <lineage>
        <taxon>Bacteria</taxon>
        <taxon>Pseudomonadati</taxon>
        <taxon>Pseudomonadota</taxon>
        <taxon>Gammaproteobacteria</taxon>
        <taxon>Chromatiales</taxon>
        <taxon>Chromatiaceae</taxon>
        <taxon>Thiorhodovibrio</taxon>
    </lineage>
</organism>
<name>H8Z0T6_9GAMM</name>
<feature type="transmembrane region" description="Helical" evidence="5">
    <location>
        <begin position="186"/>
        <end position="206"/>
    </location>
</feature>
<keyword evidence="7" id="KW-1185">Reference proteome</keyword>
<keyword evidence="3 5" id="KW-1133">Transmembrane helix</keyword>